<proteinExistence type="inferred from homology"/>
<dbReference type="SUPFAM" id="SSF50939">
    <property type="entry name" value="Sialidases"/>
    <property type="match status" value="1"/>
</dbReference>
<dbReference type="Pfam" id="PF13088">
    <property type="entry name" value="BNR_2"/>
    <property type="match status" value="1"/>
</dbReference>
<dbReference type="CDD" id="cd15482">
    <property type="entry name" value="Sialidase_non-viral"/>
    <property type="match status" value="1"/>
</dbReference>
<evidence type="ECO:0000256" key="3">
    <source>
        <dbReference type="ARBA" id="ARBA00012733"/>
    </source>
</evidence>
<reference evidence="6" key="1">
    <citation type="submission" date="2024-01" db="EMBL/GenBank/DDBJ databases">
        <title>Mycovorax composti gen. nov. sp. nov., a member of the family Chitinophagaceae isolated from button mushroom compost.</title>
        <authorList>
            <person name="Thai M."/>
            <person name="Bell T.L."/>
            <person name="Kertesz M.A."/>
        </authorList>
    </citation>
    <scope>NUCLEOTIDE SEQUENCE [LARGE SCALE GENOMIC DNA]</scope>
    <source>
        <strain evidence="6">C216</strain>
    </source>
</reference>
<dbReference type="Gene3D" id="2.120.10.10">
    <property type="match status" value="1"/>
</dbReference>
<dbReference type="EC" id="3.2.1.18" evidence="3"/>
<dbReference type="Proteomes" id="UP001321305">
    <property type="component" value="Chromosome"/>
</dbReference>
<dbReference type="GO" id="GO:0004308">
    <property type="term" value="F:exo-alpha-sialidase activity"/>
    <property type="evidence" value="ECO:0007669"/>
    <property type="project" value="UniProtKB-EC"/>
</dbReference>
<name>A0ABZ2EN59_9BACT</name>
<organism evidence="5 6">
    <name type="scientific">Mycovorax composti</name>
    <dbReference type="NCBI Taxonomy" id="2962693"/>
    <lineage>
        <taxon>Bacteria</taxon>
        <taxon>Pseudomonadati</taxon>
        <taxon>Bacteroidota</taxon>
        <taxon>Chitinophagia</taxon>
        <taxon>Chitinophagales</taxon>
        <taxon>Chitinophagaceae</taxon>
        <taxon>Mycovorax</taxon>
    </lineage>
</organism>
<dbReference type="InterPro" id="IPR011040">
    <property type="entry name" value="Sialidase"/>
</dbReference>
<dbReference type="PANTHER" id="PTHR10628:SF30">
    <property type="entry name" value="EXO-ALPHA-SIALIDASE"/>
    <property type="match status" value="1"/>
</dbReference>
<comment type="catalytic activity">
    <reaction evidence="1">
        <text>Hydrolysis of alpha-(2-&gt;3)-, alpha-(2-&gt;6)-, alpha-(2-&gt;8)- glycosidic linkages of terminal sialic acid residues in oligosaccharides, glycoproteins, glycolipids, colominic acid and synthetic substrates.</text>
        <dbReference type="EC" id="3.2.1.18"/>
    </reaction>
</comment>
<dbReference type="InterPro" id="IPR036278">
    <property type="entry name" value="Sialidase_sf"/>
</dbReference>
<dbReference type="InterPro" id="IPR026856">
    <property type="entry name" value="Sialidase_fam"/>
</dbReference>
<sequence>MIRKLINRINIYVLLMVLSFFYSKTVSASATLEVVSDSVVVFAPEDGKYASMRIPAIVVTQKGSLLAFGVGRINSGSDWADMDLLLRRSEDGGKTWGPIQVVAPRAGGKPTDNPVPIVGKDGIIHLLYQRDYAYAYYIRSEDDGLTWSVPMNITATFLSFKKEYNWKVLAPGPGHGIQLKNGRLLVPVWLADSDKLLPHRSHRPSRIATIYSDDNGKTWKAGALIPDVPGFKNPSETMAVELADGTVMLSIRNESDKRRRGVAFSKTGIAGWSHPEYVEDLFEPICMGAILKAHYRGKDILLFSNPDSKHIEKHPRQNLTIKVSYDMGKTWPVQKVLQEGSAGYSDIVVKDNILYCLFETKAGKGLALVLKKISLEELLK</sequence>
<evidence type="ECO:0000256" key="1">
    <source>
        <dbReference type="ARBA" id="ARBA00000427"/>
    </source>
</evidence>
<evidence type="ECO:0000313" key="5">
    <source>
        <dbReference type="EMBL" id="WWC84987.1"/>
    </source>
</evidence>
<evidence type="ECO:0000313" key="6">
    <source>
        <dbReference type="Proteomes" id="UP001321305"/>
    </source>
</evidence>
<evidence type="ECO:0000256" key="2">
    <source>
        <dbReference type="ARBA" id="ARBA00009348"/>
    </source>
</evidence>
<dbReference type="PANTHER" id="PTHR10628">
    <property type="entry name" value="SIALIDASE"/>
    <property type="match status" value="1"/>
</dbReference>
<gene>
    <name evidence="5" type="primary">nedA_1</name>
    <name evidence="5" type="ORF">PIECOFPK_02730</name>
</gene>
<protein>
    <recommendedName>
        <fullName evidence="3">exo-alpha-sialidase</fullName>
        <ecNumber evidence="3">3.2.1.18</ecNumber>
    </recommendedName>
</protein>
<keyword evidence="5" id="KW-0326">Glycosidase</keyword>
<feature type="domain" description="Sialidase" evidence="4">
    <location>
        <begin position="76"/>
        <end position="353"/>
    </location>
</feature>
<evidence type="ECO:0000259" key="4">
    <source>
        <dbReference type="Pfam" id="PF13088"/>
    </source>
</evidence>
<keyword evidence="5" id="KW-0378">Hydrolase</keyword>
<comment type="similarity">
    <text evidence="2">Belongs to the glycosyl hydrolase 33 family.</text>
</comment>
<accession>A0ABZ2EN59</accession>
<dbReference type="EMBL" id="CP144143">
    <property type="protein sequence ID" value="WWC84987.1"/>
    <property type="molecule type" value="Genomic_DNA"/>
</dbReference>
<keyword evidence="6" id="KW-1185">Reference proteome</keyword>